<dbReference type="Gramene" id="OPUNC12G14450.1">
    <property type="protein sequence ID" value="OPUNC12G14450.1"/>
    <property type="gene ID" value="OPUNC12G14450"/>
</dbReference>
<evidence type="ECO:0000313" key="2">
    <source>
        <dbReference type="Proteomes" id="UP000026962"/>
    </source>
</evidence>
<evidence type="ECO:0000313" key="1">
    <source>
        <dbReference type="EnsemblPlants" id="OPUNC12G14450.1"/>
    </source>
</evidence>
<reference evidence="1" key="2">
    <citation type="submission" date="2018-05" db="EMBL/GenBank/DDBJ databases">
        <title>OpunRS2 (Oryza punctata Reference Sequence Version 2).</title>
        <authorList>
            <person name="Zhang J."/>
            <person name="Kudrna D."/>
            <person name="Lee S."/>
            <person name="Talag J."/>
            <person name="Welchert J."/>
            <person name="Wing R.A."/>
        </authorList>
    </citation>
    <scope>NUCLEOTIDE SEQUENCE [LARGE SCALE GENOMIC DNA]</scope>
</reference>
<dbReference type="AlphaFoldDB" id="A0A0E0MNN1"/>
<dbReference type="Proteomes" id="UP000026962">
    <property type="component" value="Chromosome 12"/>
</dbReference>
<accession>A0A0E0MNN1</accession>
<keyword evidence="2" id="KW-1185">Reference proteome</keyword>
<dbReference type="EnsemblPlants" id="OPUNC12G14450.1">
    <property type="protein sequence ID" value="OPUNC12G14450.1"/>
    <property type="gene ID" value="OPUNC12G14450"/>
</dbReference>
<organism evidence="1">
    <name type="scientific">Oryza punctata</name>
    <name type="common">Red rice</name>
    <dbReference type="NCBI Taxonomy" id="4537"/>
    <lineage>
        <taxon>Eukaryota</taxon>
        <taxon>Viridiplantae</taxon>
        <taxon>Streptophyta</taxon>
        <taxon>Embryophyta</taxon>
        <taxon>Tracheophyta</taxon>
        <taxon>Spermatophyta</taxon>
        <taxon>Magnoliopsida</taxon>
        <taxon>Liliopsida</taxon>
        <taxon>Poales</taxon>
        <taxon>Poaceae</taxon>
        <taxon>BOP clade</taxon>
        <taxon>Oryzoideae</taxon>
        <taxon>Oryzeae</taxon>
        <taxon>Oryzinae</taxon>
        <taxon>Oryza</taxon>
    </lineage>
</organism>
<protein>
    <submittedName>
        <fullName evidence="1">Uncharacterized protein</fullName>
    </submittedName>
</protein>
<sequence>MEADEFWDLCASVGQVCALSRAVPIFPQLSLVDPGVISFLLMEKINNEFLFWIIELDMTKKVLRSLPTLYIQVEEEEEEEKESARVGYGVK</sequence>
<dbReference type="HOGENOM" id="CLU_2430829_0_0_1"/>
<name>A0A0E0MNN1_ORYPU</name>
<reference evidence="1" key="1">
    <citation type="submission" date="2015-04" db="UniProtKB">
        <authorList>
            <consortium name="EnsemblPlants"/>
        </authorList>
    </citation>
    <scope>IDENTIFICATION</scope>
</reference>
<proteinExistence type="predicted"/>